<dbReference type="PANTHER" id="PTHR43598:SF5">
    <property type="entry name" value="DMSO REDUCTASE CHAIN A"/>
    <property type="match status" value="1"/>
</dbReference>
<evidence type="ECO:0000256" key="7">
    <source>
        <dbReference type="ARBA" id="ARBA00023004"/>
    </source>
</evidence>
<dbReference type="GO" id="GO:0046872">
    <property type="term" value="F:metal ion binding"/>
    <property type="evidence" value="ECO:0007669"/>
    <property type="project" value="UniProtKB-KW"/>
</dbReference>
<dbReference type="GO" id="GO:0016491">
    <property type="term" value="F:oxidoreductase activity"/>
    <property type="evidence" value="ECO:0007669"/>
    <property type="project" value="UniProtKB-KW"/>
</dbReference>
<dbReference type="Gene3D" id="3.40.50.740">
    <property type="match status" value="1"/>
</dbReference>
<feature type="domain" description="4Fe-4S Mo/W bis-MGD-type" evidence="9">
    <location>
        <begin position="14"/>
        <end position="71"/>
    </location>
</feature>
<dbReference type="PROSITE" id="PS51669">
    <property type="entry name" value="4FE4S_MOW_BIS_MGD"/>
    <property type="match status" value="1"/>
</dbReference>
<evidence type="ECO:0000256" key="5">
    <source>
        <dbReference type="ARBA" id="ARBA00022723"/>
    </source>
</evidence>
<proteinExistence type="inferred from homology"/>
<dbReference type="InterPro" id="IPR006963">
    <property type="entry name" value="Mopterin_OxRdtase_4Fe-4S_dom"/>
</dbReference>
<comment type="cofactor">
    <cofactor evidence="1">
        <name>[4Fe-4S] cluster</name>
        <dbReference type="ChEBI" id="CHEBI:49883"/>
    </cofactor>
</comment>
<evidence type="ECO:0000256" key="1">
    <source>
        <dbReference type="ARBA" id="ARBA00001966"/>
    </source>
</evidence>
<comment type="similarity">
    <text evidence="3">Belongs to the prokaryotic molybdopterin-containing oxidoreductase family.</text>
</comment>
<protein>
    <submittedName>
        <fullName evidence="10">Putative molybdopterin oxidoreductase</fullName>
    </submittedName>
</protein>
<evidence type="ECO:0000256" key="8">
    <source>
        <dbReference type="ARBA" id="ARBA00023014"/>
    </source>
</evidence>
<dbReference type="CDD" id="cd02783">
    <property type="entry name" value="MopB_CT_2"/>
    <property type="match status" value="1"/>
</dbReference>
<dbReference type="Gene3D" id="3.40.228.10">
    <property type="entry name" value="Dimethylsulfoxide Reductase, domain 2"/>
    <property type="match status" value="1"/>
</dbReference>
<gene>
    <name evidence="10" type="ORF">MAGMO_1168</name>
</gene>
<dbReference type="InterPro" id="IPR009010">
    <property type="entry name" value="Asp_de-COase-like_dom_sf"/>
</dbReference>
<accession>A0A1S7LEH1</accession>
<reference evidence="10" key="1">
    <citation type="submission" date="2015-04" db="EMBL/GenBank/DDBJ databases">
        <authorList>
            <person name="Syromyatnikov M.Y."/>
            <person name="Popov V.N."/>
        </authorList>
    </citation>
    <scope>NUCLEOTIDE SEQUENCE</scope>
    <source>
        <strain evidence="10">MO-1</strain>
    </source>
</reference>
<comment type="subcellular location">
    <subcellularLocation>
        <location evidence="2">Cell envelope</location>
    </subcellularLocation>
</comment>
<dbReference type="InterPro" id="IPR006657">
    <property type="entry name" value="MoPterin_dinucl-bd_dom"/>
</dbReference>
<evidence type="ECO:0000313" key="10">
    <source>
        <dbReference type="EMBL" id="CRH05362.1"/>
    </source>
</evidence>
<dbReference type="Pfam" id="PF00384">
    <property type="entry name" value="Molybdopterin"/>
    <property type="match status" value="1"/>
</dbReference>
<dbReference type="SMART" id="SM00926">
    <property type="entry name" value="Molybdop_Fe4S4"/>
    <property type="match status" value="1"/>
</dbReference>
<organism evidence="10">
    <name type="scientific">Magnetococcus massalia (strain MO-1)</name>
    <dbReference type="NCBI Taxonomy" id="451514"/>
    <lineage>
        <taxon>Bacteria</taxon>
        <taxon>Pseudomonadati</taxon>
        <taxon>Pseudomonadota</taxon>
        <taxon>Magnetococcia</taxon>
        <taxon>Magnetococcales</taxon>
        <taxon>Magnetococcaceae</taxon>
        <taxon>Magnetococcus</taxon>
    </lineage>
</organism>
<dbReference type="GO" id="GO:0043546">
    <property type="term" value="F:molybdopterin cofactor binding"/>
    <property type="evidence" value="ECO:0007669"/>
    <property type="project" value="InterPro"/>
</dbReference>
<dbReference type="Gene3D" id="3.30.200.210">
    <property type="match status" value="1"/>
</dbReference>
<dbReference type="Pfam" id="PF04879">
    <property type="entry name" value="Molybdop_Fe4S4"/>
    <property type="match status" value="1"/>
</dbReference>
<keyword evidence="4" id="KW-0004">4Fe-4S</keyword>
<evidence type="ECO:0000259" key="9">
    <source>
        <dbReference type="PROSITE" id="PS51669"/>
    </source>
</evidence>
<dbReference type="InterPro" id="IPR006656">
    <property type="entry name" value="Mopterin_OxRdtase"/>
</dbReference>
<dbReference type="GO" id="GO:0030313">
    <property type="term" value="C:cell envelope"/>
    <property type="evidence" value="ECO:0007669"/>
    <property type="project" value="UniProtKB-SubCell"/>
</dbReference>
<keyword evidence="5" id="KW-0479">Metal-binding</keyword>
<dbReference type="Gene3D" id="2.40.40.20">
    <property type="match status" value="1"/>
</dbReference>
<keyword evidence="8" id="KW-0411">Iron-sulfur</keyword>
<dbReference type="GO" id="GO:0051539">
    <property type="term" value="F:4 iron, 4 sulfur cluster binding"/>
    <property type="evidence" value="ECO:0007669"/>
    <property type="project" value="UniProtKB-KW"/>
</dbReference>
<keyword evidence="7" id="KW-0408">Iron</keyword>
<evidence type="ECO:0000256" key="4">
    <source>
        <dbReference type="ARBA" id="ARBA00022485"/>
    </source>
</evidence>
<sequence>MQDPTKQSDLDNGNVEVKTTTCYMCACRCGIRVTLRDGEVRHIQGNPNHPLNQGVICAKGSSGVMKQLSPARLHNPLKRKESSDRGNPEFEVISWDEAFDIMEKKLGDIRARDPKKFAMFTGRDQMQALTGMFAKNFGTPNFAAHGGFCSVNMATGMIYSMGGSFWEFGGPDLHDAKLFVMIGTAEDHHSNPLKREIGHFKSHGGRMISVNPVRTGYSAVADQWVGIKPGTDGALLMAIIHVLINEGLYDKDFLENYSNAAELVVQNEGEQEGLFLRSGAEKPEGVYDNQDRLWWDYNTKKAVPMRAEGAKPAFLGEYKLDDGTVVKPSFQLLMERVESCTPEWAAEITGVDAEVIRDLAREMGTVARDHRFEVPMKWTDAWGKEHDKIIGVPVAFHAMRGLAAHSNGFQTIRALSVVMSLLGTIDRPGGFRHRAPFPRPIPPGPKNCTHPEEVQPNTPLPHAPVGWPTSPEDLFIHEDGTPVRIDKGFSWEHPISAHGLMQNVITNAWRGDPYKIETLFLFMANMAWNSSMHADAVREMLSDKDDDGNYKIPYIIVCDAFHSETVAYADLVLPDTSYLERYDVMGMMDRPISEFSGPVDAVRQPIMPPKGDTMPFQEVLIELGSRLKFPAFTDENGKRKYKDYKDFIINFQVKPGFGFLSGWRGKDGDQAMKGEPNPKQWEAYEKNGNFHHHELPKHMQYMRNWNKDYLEWAKENNLMGFTDPINIQLYSEILQTFRLAAQGKRPGRQPPDRLRKRVETYFDPLPFYYETLESQLVDTKEYPYTALTQRPMAMYHSWDSQNAWLRQIHTYNYLFMSPKVGEDNGFGDGDWVWVESPFGKVRCMARFTEAVEPGTVWTWNAIGKASGAWALDNKANESKKGFLLNHVISEELPAHEAGDHISNSDPISGQAAWFDVRVKITKADEEPVTSPQYAPMKSYPGMTRVFDKLRGYMAGGRKK</sequence>
<dbReference type="AlphaFoldDB" id="A0A1S7LEH1"/>
<evidence type="ECO:0000256" key="6">
    <source>
        <dbReference type="ARBA" id="ARBA00023002"/>
    </source>
</evidence>
<evidence type="ECO:0000256" key="3">
    <source>
        <dbReference type="ARBA" id="ARBA00010312"/>
    </source>
</evidence>
<keyword evidence="6" id="KW-0560">Oxidoreductase</keyword>
<dbReference type="SUPFAM" id="SSF53706">
    <property type="entry name" value="Formate dehydrogenase/DMSO reductase, domains 1-3"/>
    <property type="match status" value="1"/>
</dbReference>
<evidence type="ECO:0000256" key="2">
    <source>
        <dbReference type="ARBA" id="ARBA00004196"/>
    </source>
</evidence>
<dbReference type="PANTHER" id="PTHR43598">
    <property type="entry name" value="TUNGSTEN-CONTAINING FORMYLMETHANOFURAN DEHYDROGENASE 2 SUBUNIT B"/>
    <property type="match status" value="1"/>
</dbReference>
<dbReference type="SUPFAM" id="SSF50692">
    <property type="entry name" value="ADC-like"/>
    <property type="match status" value="1"/>
</dbReference>
<name>A0A1S7LEH1_MAGMO</name>
<dbReference type="EMBL" id="LO017727">
    <property type="protein sequence ID" value="CRH05362.1"/>
    <property type="molecule type" value="Genomic_DNA"/>
</dbReference>
<dbReference type="Pfam" id="PF01568">
    <property type="entry name" value="Molydop_binding"/>
    <property type="match status" value="1"/>
</dbReference>